<feature type="transmembrane region" description="Helical" evidence="1">
    <location>
        <begin position="43"/>
        <end position="63"/>
    </location>
</feature>
<dbReference type="EMBL" id="JBIMZQ010000014">
    <property type="protein sequence ID" value="KAL3667368.1"/>
    <property type="molecule type" value="Genomic_DNA"/>
</dbReference>
<sequence>MALRPEAQTNATVMAMVVSVVMSVRANVAMMTFLVLWMNLVDVLATMTNIEMDMAVIMLAWIIPFM</sequence>
<evidence type="ECO:0000313" key="3">
    <source>
        <dbReference type="Proteomes" id="UP001632037"/>
    </source>
</evidence>
<evidence type="ECO:0000256" key="1">
    <source>
        <dbReference type="SAM" id="Phobius"/>
    </source>
</evidence>
<keyword evidence="3" id="KW-1185">Reference proteome</keyword>
<proteinExistence type="predicted"/>
<name>A0ABD3FKE0_9STRA</name>
<dbReference type="Proteomes" id="UP001632037">
    <property type="component" value="Unassembled WGS sequence"/>
</dbReference>
<evidence type="ECO:0008006" key="4">
    <source>
        <dbReference type="Google" id="ProtNLM"/>
    </source>
</evidence>
<accession>A0ABD3FKE0</accession>
<feature type="transmembrane region" description="Helical" evidence="1">
    <location>
        <begin position="12"/>
        <end position="37"/>
    </location>
</feature>
<keyword evidence="1" id="KW-1133">Transmembrane helix</keyword>
<gene>
    <name evidence="2" type="ORF">V7S43_007594</name>
</gene>
<comment type="caution">
    <text evidence="2">The sequence shown here is derived from an EMBL/GenBank/DDBJ whole genome shotgun (WGS) entry which is preliminary data.</text>
</comment>
<keyword evidence="1" id="KW-0472">Membrane</keyword>
<dbReference type="AlphaFoldDB" id="A0ABD3FKE0"/>
<organism evidence="2 3">
    <name type="scientific">Phytophthora oleae</name>
    <dbReference type="NCBI Taxonomy" id="2107226"/>
    <lineage>
        <taxon>Eukaryota</taxon>
        <taxon>Sar</taxon>
        <taxon>Stramenopiles</taxon>
        <taxon>Oomycota</taxon>
        <taxon>Peronosporomycetes</taxon>
        <taxon>Peronosporales</taxon>
        <taxon>Peronosporaceae</taxon>
        <taxon>Phytophthora</taxon>
    </lineage>
</organism>
<reference evidence="2 3" key="1">
    <citation type="submission" date="2024-09" db="EMBL/GenBank/DDBJ databases">
        <title>Genome sequencing and assembly of Phytophthora oleae, isolate VK10A, causative agent of rot of olive drupes.</title>
        <authorList>
            <person name="Conti Taguali S."/>
            <person name="Riolo M."/>
            <person name="La Spada F."/>
            <person name="Cacciola S.O."/>
            <person name="Dionisio G."/>
        </authorList>
    </citation>
    <scope>NUCLEOTIDE SEQUENCE [LARGE SCALE GENOMIC DNA]</scope>
    <source>
        <strain evidence="2 3">VK10A</strain>
    </source>
</reference>
<protein>
    <recommendedName>
        <fullName evidence="4">Amino acid transporter</fullName>
    </recommendedName>
</protein>
<evidence type="ECO:0000313" key="2">
    <source>
        <dbReference type="EMBL" id="KAL3667368.1"/>
    </source>
</evidence>
<keyword evidence="1" id="KW-0812">Transmembrane</keyword>